<keyword evidence="1" id="KW-1133">Transmembrane helix</keyword>
<keyword evidence="1" id="KW-0472">Membrane</keyword>
<evidence type="ECO:0000313" key="2">
    <source>
        <dbReference type="EMBL" id="EMC98714.1"/>
    </source>
</evidence>
<dbReference type="RefSeq" id="XP_007673892.1">
    <property type="nucleotide sequence ID" value="XM_007675702.1"/>
</dbReference>
<keyword evidence="3" id="KW-1185">Reference proteome</keyword>
<name>M2NH99_BAUPA</name>
<feature type="transmembrane region" description="Helical" evidence="1">
    <location>
        <begin position="20"/>
        <end position="37"/>
    </location>
</feature>
<dbReference type="Proteomes" id="UP000011761">
    <property type="component" value="Unassembled WGS sequence"/>
</dbReference>
<dbReference type="AlphaFoldDB" id="M2NH99"/>
<dbReference type="HOGENOM" id="CLU_2527102_0_0_1"/>
<dbReference type="EMBL" id="KB445552">
    <property type="protein sequence ID" value="EMC98714.1"/>
    <property type="molecule type" value="Genomic_DNA"/>
</dbReference>
<evidence type="ECO:0000313" key="3">
    <source>
        <dbReference type="Proteomes" id="UP000011761"/>
    </source>
</evidence>
<gene>
    <name evidence="2" type="ORF">BAUCODRAFT_136968</name>
</gene>
<reference evidence="2 3" key="1">
    <citation type="journal article" date="2012" name="PLoS Pathog.">
        <title>Diverse lifestyles and strategies of plant pathogenesis encoded in the genomes of eighteen Dothideomycetes fungi.</title>
        <authorList>
            <person name="Ohm R.A."/>
            <person name="Feau N."/>
            <person name="Henrissat B."/>
            <person name="Schoch C.L."/>
            <person name="Horwitz B.A."/>
            <person name="Barry K.W."/>
            <person name="Condon B.J."/>
            <person name="Copeland A.C."/>
            <person name="Dhillon B."/>
            <person name="Glaser F."/>
            <person name="Hesse C.N."/>
            <person name="Kosti I."/>
            <person name="LaButti K."/>
            <person name="Lindquist E.A."/>
            <person name="Lucas S."/>
            <person name="Salamov A.A."/>
            <person name="Bradshaw R.E."/>
            <person name="Ciuffetti L."/>
            <person name="Hamelin R.C."/>
            <person name="Kema G.H.J."/>
            <person name="Lawrence C."/>
            <person name="Scott J.A."/>
            <person name="Spatafora J.W."/>
            <person name="Turgeon B.G."/>
            <person name="de Wit P.J.G.M."/>
            <person name="Zhong S."/>
            <person name="Goodwin S.B."/>
            <person name="Grigoriev I.V."/>
        </authorList>
    </citation>
    <scope>NUCLEOTIDE SEQUENCE [LARGE SCALE GENOMIC DNA]</scope>
    <source>
        <strain evidence="2 3">UAMH 10762</strain>
    </source>
</reference>
<feature type="transmembrane region" description="Helical" evidence="1">
    <location>
        <begin position="49"/>
        <end position="69"/>
    </location>
</feature>
<dbReference type="KEGG" id="bcom:BAUCODRAFT_136968"/>
<proteinExistence type="predicted"/>
<evidence type="ECO:0000256" key="1">
    <source>
        <dbReference type="SAM" id="Phobius"/>
    </source>
</evidence>
<dbReference type="GeneID" id="19108324"/>
<keyword evidence="1" id="KW-0812">Transmembrane</keyword>
<organism evidence="2 3">
    <name type="scientific">Baudoinia panamericana (strain UAMH 10762)</name>
    <name type="common">Angels' share fungus</name>
    <name type="synonym">Baudoinia compniacensis (strain UAMH 10762)</name>
    <dbReference type="NCBI Taxonomy" id="717646"/>
    <lineage>
        <taxon>Eukaryota</taxon>
        <taxon>Fungi</taxon>
        <taxon>Dikarya</taxon>
        <taxon>Ascomycota</taxon>
        <taxon>Pezizomycotina</taxon>
        <taxon>Dothideomycetes</taxon>
        <taxon>Dothideomycetidae</taxon>
        <taxon>Mycosphaerellales</taxon>
        <taxon>Teratosphaeriaceae</taxon>
        <taxon>Baudoinia</taxon>
    </lineage>
</organism>
<sequence length="84" mass="9478">MTICSGAYFLVQNSNLSDSIIPVICLANGAPAVPFFVGWDNFEWHDTSWLILDPSLLLSITLSFGRVYFRTGQKYRSRVGPYRS</sequence>
<protein>
    <submittedName>
        <fullName evidence="2">Uncharacterized protein</fullName>
    </submittedName>
</protein>
<accession>M2NH99</accession>